<accession>A0AAU4K2D0</accession>
<reference evidence="2 3" key="1">
    <citation type="submission" date="2022-10" db="EMBL/GenBank/DDBJ databases">
        <title>The complete genomes of actinobacterial strains from the NBC collection.</title>
        <authorList>
            <person name="Joergensen T.S."/>
            <person name="Alvarez Arevalo M."/>
            <person name="Sterndorff E.B."/>
            <person name="Faurdal D."/>
            <person name="Vuksanovic O."/>
            <person name="Mourched A.-S."/>
            <person name="Charusanti P."/>
            <person name="Shaw S."/>
            <person name="Blin K."/>
            <person name="Weber T."/>
        </authorList>
    </citation>
    <scope>NUCLEOTIDE SEQUENCE [LARGE SCALE GENOMIC DNA]</scope>
    <source>
        <strain evidence="2 3">NBC_00319</strain>
    </source>
</reference>
<dbReference type="RefSeq" id="WP_328857598.1">
    <property type="nucleotide sequence ID" value="NZ_CP108021.1"/>
</dbReference>
<dbReference type="GO" id="GO:0044550">
    <property type="term" value="P:secondary metabolite biosynthetic process"/>
    <property type="evidence" value="ECO:0007669"/>
    <property type="project" value="TreeGrafter"/>
</dbReference>
<dbReference type="InterPro" id="IPR023213">
    <property type="entry name" value="CAT-like_dom_sf"/>
</dbReference>
<dbReference type="GO" id="GO:0031177">
    <property type="term" value="F:phosphopantetheine binding"/>
    <property type="evidence" value="ECO:0007669"/>
    <property type="project" value="TreeGrafter"/>
</dbReference>
<dbReference type="GO" id="GO:0003824">
    <property type="term" value="F:catalytic activity"/>
    <property type="evidence" value="ECO:0007669"/>
    <property type="project" value="InterPro"/>
</dbReference>
<dbReference type="SUPFAM" id="SSF52777">
    <property type="entry name" value="CoA-dependent acyltransferases"/>
    <property type="match status" value="2"/>
</dbReference>
<dbReference type="Pfam" id="PF00668">
    <property type="entry name" value="Condensation"/>
    <property type="match status" value="1"/>
</dbReference>
<evidence type="ECO:0000259" key="1">
    <source>
        <dbReference type="Pfam" id="PF00668"/>
    </source>
</evidence>
<name>A0AAU4K2D0_9NOCA</name>
<dbReference type="InterPro" id="IPR001242">
    <property type="entry name" value="Condensation_dom"/>
</dbReference>
<dbReference type="PANTHER" id="PTHR45527:SF1">
    <property type="entry name" value="FATTY ACID SYNTHASE"/>
    <property type="match status" value="1"/>
</dbReference>
<dbReference type="GO" id="GO:0043041">
    <property type="term" value="P:amino acid activation for nonribosomal peptide biosynthetic process"/>
    <property type="evidence" value="ECO:0007669"/>
    <property type="project" value="TreeGrafter"/>
</dbReference>
<dbReference type="GO" id="GO:0005737">
    <property type="term" value="C:cytoplasm"/>
    <property type="evidence" value="ECO:0007669"/>
    <property type="project" value="TreeGrafter"/>
</dbReference>
<protein>
    <submittedName>
        <fullName evidence="2">Condensation domain-containing protein</fullName>
    </submittedName>
</protein>
<keyword evidence="3" id="KW-1185">Reference proteome</keyword>
<gene>
    <name evidence="2" type="ORF">OG579_21460</name>
</gene>
<dbReference type="PANTHER" id="PTHR45527">
    <property type="entry name" value="NONRIBOSOMAL PEPTIDE SYNTHETASE"/>
    <property type="match status" value="1"/>
</dbReference>
<evidence type="ECO:0000313" key="2">
    <source>
        <dbReference type="EMBL" id="WUM20214.1"/>
    </source>
</evidence>
<proteinExistence type="predicted"/>
<feature type="domain" description="Condensation" evidence="1">
    <location>
        <begin position="63"/>
        <end position="338"/>
    </location>
</feature>
<dbReference type="GO" id="GO:0008610">
    <property type="term" value="P:lipid biosynthetic process"/>
    <property type="evidence" value="ECO:0007669"/>
    <property type="project" value="UniProtKB-ARBA"/>
</dbReference>
<evidence type="ECO:0000313" key="3">
    <source>
        <dbReference type="Proteomes" id="UP001432128"/>
    </source>
</evidence>
<dbReference type="Gene3D" id="3.30.559.10">
    <property type="entry name" value="Chloramphenicol acetyltransferase-like domain"/>
    <property type="match status" value="1"/>
</dbReference>
<dbReference type="AlphaFoldDB" id="A0AAU4K2D0"/>
<organism evidence="2 3">
    <name type="scientific">Williamsia herbipolensis</name>
    <dbReference type="NCBI Taxonomy" id="1603258"/>
    <lineage>
        <taxon>Bacteria</taxon>
        <taxon>Bacillati</taxon>
        <taxon>Actinomycetota</taxon>
        <taxon>Actinomycetes</taxon>
        <taxon>Mycobacteriales</taxon>
        <taxon>Nocardiaceae</taxon>
        <taxon>Williamsia</taxon>
    </lineage>
</organism>
<dbReference type="EMBL" id="CP108021">
    <property type="protein sequence ID" value="WUM20214.1"/>
    <property type="molecule type" value="Genomic_DNA"/>
</dbReference>
<dbReference type="Gene3D" id="3.30.559.30">
    <property type="entry name" value="Nonribosomal peptide synthetase, condensation domain"/>
    <property type="match status" value="1"/>
</dbReference>
<dbReference type="Proteomes" id="UP001432128">
    <property type="component" value="Chromosome"/>
</dbReference>
<sequence>MKLTTFDNLDIAGGALHRWTVSTRSAPVPHPTGPSENERFHLDAVRDGGLGWLAITFDIDSATLDLARLRSAFATVVNHHEVLRAHFALHPTEPDAIRRFLHPAGSLEVSDVVSVDHSAAGDNRAALSAAIIDGCTALTPGSHVLAAVQGHTTTTVICGFDHCYVDAHSLAVIAEDVLSAYEGEAPRSAGSFLDHQAAAAELARQSTGDGTLVEKWGQFLASTGWTVPEFPIDLGVAPGQFAPARIHVDTVLTAEQAHRFSALCASRSIRFYPALLAALAVATRDLGGPDRLPLVLPVHTRRSDLWSRSVGWFVANAPMVLDATGDIDTAMASATAALSAALPLAEVDLTTVYGTFGSRMVKPRHDVFMVSYMDYRRFDRLEHHNVHHVSSDGRADTLQAWFWRDENGVHLRTRYPDTGTAATVVKGLVDDLIAVVTERLAAVGPRIPATAR</sequence>
<dbReference type="KEGG" id="whr:OG579_21460"/>